<dbReference type="OrthoDB" id="3156934at2759"/>
<sequence length="202" mass="22883">MTPMSVFTIHRCACCSDQILDSTFGHRGIVEVINAGLTRVKESDGHVDISTWLSRWSSESTSILSPDEHRGLAELTEGCDALQSFLDTASYGVVVLDLEQSLKKHNRNPTTILSFPDEKLVEIFEWKNTYDGEDNNRSIHMSHVNKRFRRVALQSPRLWFVVHNGQNADERNTFLSRSRAAQLVVSLNEGQGRTRIWSLSHA</sequence>
<gene>
    <name evidence="1" type="ORF">BD410DRAFT_840751</name>
</gene>
<protein>
    <recommendedName>
        <fullName evidence="3">F-box domain-containing protein</fullName>
    </recommendedName>
</protein>
<proteinExistence type="predicted"/>
<accession>A0A4Y7Q142</accession>
<name>A0A4Y7Q142_9AGAM</name>
<dbReference type="EMBL" id="ML170183">
    <property type="protein sequence ID" value="TDL21026.1"/>
    <property type="molecule type" value="Genomic_DNA"/>
</dbReference>
<reference evidence="1 2" key="1">
    <citation type="submission" date="2018-06" db="EMBL/GenBank/DDBJ databases">
        <title>A transcriptomic atlas of mushroom development highlights an independent origin of complex multicellularity.</title>
        <authorList>
            <consortium name="DOE Joint Genome Institute"/>
            <person name="Krizsan K."/>
            <person name="Almasi E."/>
            <person name="Merenyi Z."/>
            <person name="Sahu N."/>
            <person name="Viragh M."/>
            <person name="Koszo T."/>
            <person name="Mondo S."/>
            <person name="Kiss B."/>
            <person name="Balint B."/>
            <person name="Kues U."/>
            <person name="Barry K."/>
            <person name="Hegedus J.C."/>
            <person name="Henrissat B."/>
            <person name="Johnson J."/>
            <person name="Lipzen A."/>
            <person name="Ohm R."/>
            <person name="Nagy I."/>
            <person name="Pangilinan J."/>
            <person name="Yan J."/>
            <person name="Xiong Y."/>
            <person name="Grigoriev I.V."/>
            <person name="Hibbett D.S."/>
            <person name="Nagy L.G."/>
        </authorList>
    </citation>
    <scope>NUCLEOTIDE SEQUENCE [LARGE SCALE GENOMIC DNA]</scope>
    <source>
        <strain evidence="1 2">SZMC22713</strain>
    </source>
</reference>
<dbReference type="AlphaFoldDB" id="A0A4Y7Q142"/>
<evidence type="ECO:0000313" key="1">
    <source>
        <dbReference type="EMBL" id="TDL21026.1"/>
    </source>
</evidence>
<evidence type="ECO:0000313" key="2">
    <source>
        <dbReference type="Proteomes" id="UP000294933"/>
    </source>
</evidence>
<organism evidence="1 2">
    <name type="scientific">Rickenella mellea</name>
    <dbReference type="NCBI Taxonomy" id="50990"/>
    <lineage>
        <taxon>Eukaryota</taxon>
        <taxon>Fungi</taxon>
        <taxon>Dikarya</taxon>
        <taxon>Basidiomycota</taxon>
        <taxon>Agaricomycotina</taxon>
        <taxon>Agaricomycetes</taxon>
        <taxon>Hymenochaetales</taxon>
        <taxon>Rickenellaceae</taxon>
        <taxon>Rickenella</taxon>
    </lineage>
</organism>
<dbReference type="VEuPathDB" id="FungiDB:BD410DRAFT_840751"/>
<keyword evidence="2" id="KW-1185">Reference proteome</keyword>
<evidence type="ECO:0008006" key="3">
    <source>
        <dbReference type="Google" id="ProtNLM"/>
    </source>
</evidence>
<dbReference type="Proteomes" id="UP000294933">
    <property type="component" value="Unassembled WGS sequence"/>
</dbReference>